<dbReference type="Proteomes" id="UP000035016">
    <property type="component" value="Chromosome Chromosome"/>
</dbReference>
<proteinExistence type="predicted"/>
<accession>A0A0F7VMW8</accession>
<protein>
    <recommendedName>
        <fullName evidence="4">Secreted Protein</fullName>
    </recommendedName>
</protein>
<dbReference type="KEGG" id="sle:sle_00460"/>
<evidence type="ECO:0008006" key="4">
    <source>
        <dbReference type="Google" id="ProtNLM"/>
    </source>
</evidence>
<feature type="signal peptide" evidence="1">
    <location>
        <begin position="1"/>
        <end position="26"/>
    </location>
</feature>
<evidence type="ECO:0000313" key="2">
    <source>
        <dbReference type="EMBL" id="CQR59508.1"/>
    </source>
</evidence>
<sequence length="88" mass="9252">MKFSSTIACAFAALAVAGGTAGTAAADDEASKFGNSGQFLSCEVIEVIDQPNLAPSDNNIDCSKNLKEEDTNLMHVVKDVLSPRHESH</sequence>
<evidence type="ECO:0000256" key="1">
    <source>
        <dbReference type="SAM" id="SignalP"/>
    </source>
</evidence>
<dbReference type="EMBL" id="LN831790">
    <property type="protein sequence ID" value="CQR59508.1"/>
    <property type="molecule type" value="Genomic_DNA"/>
</dbReference>
<reference evidence="2 3" key="1">
    <citation type="submission" date="2015-02" db="EMBL/GenBank/DDBJ databases">
        <authorList>
            <person name="Gomez-Escribano P.J."/>
        </authorList>
    </citation>
    <scope>NUCLEOTIDE SEQUENCE [LARGE SCALE GENOMIC DNA]</scope>
    <source>
        <strain evidence="3">C34 (DSM 42122 / NRRL B-24963)</strain>
    </source>
</reference>
<gene>
    <name evidence="2" type="primary">sle_00460</name>
</gene>
<feature type="chain" id="PRO_5005437366" description="Secreted Protein" evidence="1">
    <location>
        <begin position="27"/>
        <end position="88"/>
    </location>
</feature>
<organism evidence="2 3">
    <name type="scientific">Streptomyces leeuwenhoekii</name>
    <dbReference type="NCBI Taxonomy" id="1437453"/>
    <lineage>
        <taxon>Bacteria</taxon>
        <taxon>Bacillati</taxon>
        <taxon>Actinomycetota</taxon>
        <taxon>Actinomycetes</taxon>
        <taxon>Kitasatosporales</taxon>
        <taxon>Streptomycetaceae</taxon>
        <taxon>Streptomyces</taxon>
    </lineage>
</organism>
<name>A0A0F7VMW8_STRLW</name>
<evidence type="ECO:0000313" key="3">
    <source>
        <dbReference type="Proteomes" id="UP000035016"/>
    </source>
</evidence>
<keyword evidence="1" id="KW-0732">Signal</keyword>
<dbReference type="AlphaFoldDB" id="A0A0F7VMW8"/>
<dbReference type="RefSeq" id="WP_029381935.1">
    <property type="nucleotide sequence ID" value="NZ_AZSD01000071.1"/>
</dbReference>